<dbReference type="InterPro" id="IPR050167">
    <property type="entry name" value="Ser_Thr_protein_kinase"/>
</dbReference>
<dbReference type="GO" id="GO:0005524">
    <property type="term" value="F:ATP binding"/>
    <property type="evidence" value="ECO:0007669"/>
    <property type="project" value="InterPro"/>
</dbReference>
<proteinExistence type="predicted"/>
<dbReference type="Pfam" id="PF00069">
    <property type="entry name" value="Pkinase"/>
    <property type="match status" value="1"/>
</dbReference>
<dbReference type="GO" id="GO:0007165">
    <property type="term" value="P:signal transduction"/>
    <property type="evidence" value="ECO:0007669"/>
    <property type="project" value="TreeGrafter"/>
</dbReference>
<feature type="compositionally biased region" description="Polar residues" evidence="1">
    <location>
        <begin position="1"/>
        <end position="10"/>
    </location>
</feature>
<reference evidence="3" key="2">
    <citation type="submission" date="2021-04" db="EMBL/GenBank/DDBJ databases">
        <authorList>
            <person name="Gilroy R."/>
        </authorList>
    </citation>
    <scope>NUCLEOTIDE SEQUENCE</scope>
    <source>
        <strain evidence="3">378</strain>
    </source>
</reference>
<accession>A0A948WYV1</accession>
<feature type="region of interest" description="Disordered" evidence="1">
    <location>
        <begin position="1"/>
        <end position="22"/>
    </location>
</feature>
<dbReference type="InterPro" id="IPR011009">
    <property type="entry name" value="Kinase-like_dom_sf"/>
</dbReference>
<name>A0A948WYV1_9GAMM</name>
<reference evidence="3" key="1">
    <citation type="journal article" date="2021" name="PeerJ">
        <title>Extensive microbial diversity within the chicken gut microbiome revealed by metagenomics and culture.</title>
        <authorList>
            <person name="Gilroy R."/>
            <person name="Ravi A."/>
            <person name="Getino M."/>
            <person name="Pursley I."/>
            <person name="Horton D.L."/>
            <person name="Alikhan N.F."/>
            <person name="Baker D."/>
            <person name="Gharbi K."/>
            <person name="Hall N."/>
            <person name="Watson M."/>
            <person name="Adriaenssens E.M."/>
            <person name="Foster-Nyarko E."/>
            <person name="Jarju S."/>
            <person name="Secka A."/>
            <person name="Antonio M."/>
            <person name="Oren A."/>
            <person name="Chaudhuri R.R."/>
            <person name="La Ragione R."/>
            <person name="Hildebrand F."/>
            <person name="Pallen M.J."/>
        </authorList>
    </citation>
    <scope>NUCLEOTIDE SEQUENCE</scope>
    <source>
        <strain evidence="3">378</strain>
    </source>
</reference>
<dbReference type="Proteomes" id="UP000733611">
    <property type="component" value="Unassembled WGS sequence"/>
</dbReference>
<sequence>MAFTPATNQVLPLQDTTSQDTTLQDTNGRIYNVLPDSPLGQGGQGEVLRVAEDKYLAIKLAFTRDPQEIQAYQAHVRALRFLPLSPQLRLSMPIAILQDRAGYVMRLLGSMQPLGRLMPNENKDLDNVPLPEWLLHSIGDGDIAKSHKALAQYNATGGLRLRLNLLLQIAELLGTLHAQGLLFADLSPNNVYISKGATPEVWLIDVDNICYEDSNQSHFYTPKYGAPELVLGQGINSQNSDAFSFALLAFELLTMLKPFEGKAADSADFEENAGIEFSWILDPNDHSNNVAPSELMMLPFFLSRPLFDLFAQTFEDGKTKPSLRPPLWLWRYALSSTLDVTVQCPHCGMSWVFTEHPDSLTCPFCDAQLLLLTAQCHGSLLYVHECVQEPFYLPTRLFTPVNTMADTPCLQVTLLENQHLRFALCDVKREFIWAFAGQGQHALNSVVSEFAVPLQALQEHELILQCTTDLIWQVSFTVMGSA</sequence>
<evidence type="ECO:0000259" key="2">
    <source>
        <dbReference type="PROSITE" id="PS50011"/>
    </source>
</evidence>
<dbReference type="PROSITE" id="PS50011">
    <property type="entry name" value="PROTEIN_KINASE_DOM"/>
    <property type="match status" value="1"/>
</dbReference>
<dbReference type="SUPFAM" id="SSF56112">
    <property type="entry name" value="Protein kinase-like (PK-like)"/>
    <property type="match status" value="1"/>
</dbReference>
<evidence type="ECO:0000256" key="1">
    <source>
        <dbReference type="SAM" id="MobiDB-lite"/>
    </source>
</evidence>
<feature type="compositionally biased region" description="Low complexity" evidence="1">
    <location>
        <begin position="11"/>
        <end position="22"/>
    </location>
</feature>
<protein>
    <recommendedName>
        <fullName evidence="2">Protein kinase domain-containing protein</fullName>
    </recommendedName>
</protein>
<dbReference type="GO" id="GO:0004672">
    <property type="term" value="F:protein kinase activity"/>
    <property type="evidence" value="ECO:0007669"/>
    <property type="project" value="InterPro"/>
</dbReference>
<dbReference type="InterPro" id="IPR000719">
    <property type="entry name" value="Prot_kinase_dom"/>
</dbReference>
<gene>
    <name evidence="3" type="ORF">H9847_03440</name>
</gene>
<dbReference type="PANTHER" id="PTHR23257">
    <property type="entry name" value="SERINE-THREONINE PROTEIN KINASE"/>
    <property type="match status" value="1"/>
</dbReference>
<comment type="caution">
    <text evidence="3">The sequence shown here is derived from an EMBL/GenBank/DDBJ whole genome shotgun (WGS) entry which is preliminary data.</text>
</comment>
<evidence type="ECO:0000313" key="3">
    <source>
        <dbReference type="EMBL" id="MBU3843912.1"/>
    </source>
</evidence>
<evidence type="ECO:0000313" key="4">
    <source>
        <dbReference type="Proteomes" id="UP000733611"/>
    </source>
</evidence>
<dbReference type="Gene3D" id="1.10.510.10">
    <property type="entry name" value="Transferase(Phosphotransferase) domain 1"/>
    <property type="match status" value="1"/>
</dbReference>
<dbReference type="SMART" id="SM00220">
    <property type="entry name" value="S_TKc"/>
    <property type="match status" value="1"/>
</dbReference>
<dbReference type="GO" id="GO:0005737">
    <property type="term" value="C:cytoplasm"/>
    <property type="evidence" value="ECO:0007669"/>
    <property type="project" value="TreeGrafter"/>
</dbReference>
<organism evidence="3 4">
    <name type="scientific">Candidatus Anaerobiospirillum pullicola</name>
    <dbReference type="NCBI Taxonomy" id="2838451"/>
    <lineage>
        <taxon>Bacteria</taxon>
        <taxon>Pseudomonadati</taxon>
        <taxon>Pseudomonadota</taxon>
        <taxon>Gammaproteobacteria</taxon>
        <taxon>Aeromonadales</taxon>
        <taxon>Succinivibrionaceae</taxon>
        <taxon>Anaerobiospirillum</taxon>
    </lineage>
</organism>
<dbReference type="AlphaFoldDB" id="A0A948WYV1"/>
<dbReference type="EMBL" id="JAHLFE010000063">
    <property type="protein sequence ID" value="MBU3843912.1"/>
    <property type="molecule type" value="Genomic_DNA"/>
</dbReference>
<feature type="domain" description="Protein kinase" evidence="2">
    <location>
        <begin position="33"/>
        <end position="334"/>
    </location>
</feature>